<dbReference type="EMBL" id="QJNS01000241">
    <property type="protein sequence ID" value="RYO81754.1"/>
    <property type="molecule type" value="Genomic_DNA"/>
</dbReference>
<proteinExistence type="predicted"/>
<reference evidence="4 5" key="1">
    <citation type="submission" date="2018-06" db="EMBL/GenBank/DDBJ databases">
        <title>Complete Genomes of Monosporascus.</title>
        <authorList>
            <person name="Robinson A.J."/>
            <person name="Natvig D.O."/>
        </authorList>
    </citation>
    <scope>NUCLEOTIDE SEQUENCE [LARGE SCALE GENOMIC DNA]</scope>
    <source>
        <strain evidence="4 5">CBS 609.92</strain>
    </source>
</reference>
<gene>
    <name evidence="4" type="ORF">DL762_006943</name>
</gene>
<dbReference type="Proteomes" id="UP000294003">
    <property type="component" value="Unassembled WGS sequence"/>
</dbReference>
<protein>
    <submittedName>
        <fullName evidence="4">Uncharacterized protein</fullName>
    </submittedName>
</protein>
<feature type="region of interest" description="Disordered" evidence="1">
    <location>
        <begin position="73"/>
        <end position="92"/>
    </location>
</feature>
<evidence type="ECO:0000256" key="2">
    <source>
        <dbReference type="SAM" id="Phobius"/>
    </source>
</evidence>
<evidence type="ECO:0000313" key="4">
    <source>
        <dbReference type="EMBL" id="RYO81754.1"/>
    </source>
</evidence>
<feature type="transmembrane region" description="Helical" evidence="2">
    <location>
        <begin position="42"/>
        <end position="72"/>
    </location>
</feature>
<sequence>MASRCSTTHASSLIFFFLLLISTAATPVAAQGATRVNVARDLLIVVSVAIVVTITVIVLVCVCAHCGPNLIMRAGKRKPKPKEPAGQDRLEV</sequence>
<evidence type="ECO:0000313" key="5">
    <source>
        <dbReference type="Proteomes" id="UP000294003"/>
    </source>
</evidence>
<feature type="signal peptide" evidence="3">
    <location>
        <begin position="1"/>
        <end position="30"/>
    </location>
</feature>
<evidence type="ECO:0000256" key="1">
    <source>
        <dbReference type="SAM" id="MobiDB-lite"/>
    </source>
</evidence>
<accession>A0ABY0H4W7</accession>
<keyword evidence="2" id="KW-1133">Transmembrane helix</keyword>
<keyword evidence="2" id="KW-0472">Membrane</keyword>
<keyword evidence="5" id="KW-1185">Reference proteome</keyword>
<organism evidence="4 5">
    <name type="scientific">Monosporascus cannonballus</name>
    <dbReference type="NCBI Taxonomy" id="155416"/>
    <lineage>
        <taxon>Eukaryota</taxon>
        <taxon>Fungi</taxon>
        <taxon>Dikarya</taxon>
        <taxon>Ascomycota</taxon>
        <taxon>Pezizomycotina</taxon>
        <taxon>Sordariomycetes</taxon>
        <taxon>Xylariomycetidae</taxon>
        <taxon>Xylariales</taxon>
        <taxon>Xylariales incertae sedis</taxon>
        <taxon>Monosporascus</taxon>
    </lineage>
</organism>
<keyword evidence="3" id="KW-0732">Signal</keyword>
<feature type="chain" id="PRO_5047153237" evidence="3">
    <location>
        <begin position="31"/>
        <end position="92"/>
    </location>
</feature>
<name>A0ABY0H4W7_9PEZI</name>
<evidence type="ECO:0000256" key="3">
    <source>
        <dbReference type="SAM" id="SignalP"/>
    </source>
</evidence>
<feature type="compositionally biased region" description="Basic and acidic residues" evidence="1">
    <location>
        <begin position="81"/>
        <end position="92"/>
    </location>
</feature>
<keyword evidence="2" id="KW-0812">Transmembrane</keyword>
<comment type="caution">
    <text evidence="4">The sequence shown here is derived from an EMBL/GenBank/DDBJ whole genome shotgun (WGS) entry which is preliminary data.</text>
</comment>